<keyword evidence="8" id="KW-0472">Membrane</keyword>
<name>A0A9W6MNX8_9PROT</name>
<dbReference type="AlphaFoldDB" id="A0A9W6MNX8"/>
<feature type="transmembrane region" description="Helical" evidence="8">
    <location>
        <begin position="26"/>
        <end position="47"/>
    </location>
</feature>
<dbReference type="SMART" id="SM00387">
    <property type="entry name" value="HATPase_c"/>
    <property type="match status" value="1"/>
</dbReference>
<evidence type="ECO:0000256" key="7">
    <source>
        <dbReference type="ARBA" id="ARBA00022840"/>
    </source>
</evidence>
<dbReference type="PANTHER" id="PTHR41523">
    <property type="entry name" value="TWO-COMPONENT SYSTEM SENSOR PROTEIN"/>
    <property type="match status" value="1"/>
</dbReference>
<keyword evidence="7" id="KW-0067">ATP-binding</keyword>
<dbReference type="Proteomes" id="UP001143486">
    <property type="component" value="Unassembled WGS sequence"/>
</dbReference>
<evidence type="ECO:0000256" key="6">
    <source>
        <dbReference type="ARBA" id="ARBA00022777"/>
    </source>
</evidence>
<keyword evidence="5" id="KW-0547">Nucleotide-binding</keyword>
<feature type="domain" description="Histidine kinase/HSP90-like ATPase" evidence="9">
    <location>
        <begin position="482"/>
        <end position="578"/>
    </location>
</feature>
<reference evidence="10" key="1">
    <citation type="journal article" date="2014" name="Int. J. Syst. Evol. Microbiol.">
        <title>Complete genome sequence of Corynebacterium casei LMG S-19264T (=DSM 44701T), isolated from a smear-ripened cheese.</title>
        <authorList>
            <consortium name="US DOE Joint Genome Institute (JGI-PGF)"/>
            <person name="Walter F."/>
            <person name="Albersmeier A."/>
            <person name="Kalinowski J."/>
            <person name="Ruckert C."/>
        </authorList>
    </citation>
    <scope>NUCLEOTIDE SEQUENCE</scope>
    <source>
        <strain evidence="10">VKM B-1513</strain>
    </source>
</reference>
<organism evidence="10 11">
    <name type="scientific">Maricaulis virginensis</name>
    <dbReference type="NCBI Taxonomy" id="144022"/>
    <lineage>
        <taxon>Bacteria</taxon>
        <taxon>Pseudomonadati</taxon>
        <taxon>Pseudomonadota</taxon>
        <taxon>Alphaproteobacteria</taxon>
        <taxon>Maricaulales</taxon>
        <taxon>Maricaulaceae</taxon>
        <taxon>Maricaulis</taxon>
    </lineage>
</organism>
<evidence type="ECO:0000256" key="2">
    <source>
        <dbReference type="ARBA" id="ARBA00012438"/>
    </source>
</evidence>
<gene>
    <name evidence="10" type="primary">phyK</name>
    <name evidence="10" type="ORF">GCM10017621_20500</name>
</gene>
<evidence type="ECO:0000313" key="11">
    <source>
        <dbReference type="Proteomes" id="UP001143486"/>
    </source>
</evidence>
<feature type="transmembrane region" description="Helical" evidence="8">
    <location>
        <begin position="274"/>
        <end position="291"/>
    </location>
</feature>
<dbReference type="InterPro" id="IPR003594">
    <property type="entry name" value="HATPase_dom"/>
</dbReference>
<evidence type="ECO:0000256" key="5">
    <source>
        <dbReference type="ARBA" id="ARBA00022741"/>
    </source>
</evidence>
<dbReference type="InterPro" id="IPR036890">
    <property type="entry name" value="HATPase_C_sf"/>
</dbReference>
<protein>
    <recommendedName>
        <fullName evidence="2">histidine kinase</fullName>
        <ecNumber evidence="2">2.7.13.3</ecNumber>
    </recommendedName>
</protein>
<accession>A0A9W6MNX8</accession>
<keyword evidence="3" id="KW-0597">Phosphoprotein</keyword>
<comment type="caution">
    <text evidence="10">The sequence shown here is derived from an EMBL/GenBank/DDBJ whole genome shotgun (WGS) entry which is preliminary data.</text>
</comment>
<dbReference type="EC" id="2.7.13.3" evidence="2"/>
<evidence type="ECO:0000259" key="9">
    <source>
        <dbReference type="SMART" id="SM00387"/>
    </source>
</evidence>
<dbReference type="EMBL" id="BSFE01000005">
    <property type="protein sequence ID" value="GLK52542.1"/>
    <property type="molecule type" value="Genomic_DNA"/>
</dbReference>
<dbReference type="Gene3D" id="3.30.565.10">
    <property type="entry name" value="Histidine kinase-like ATPase, C-terminal domain"/>
    <property type="match status" value="1"/>
</dbReference>
<dbReference type="CDD" id="cd18773">
    <property type="entry name" value="PDC1_HK_sensor"/>
    <property type="match status" value="1"/>
</dbReference>
<keyword evidence="11" id="KW-1185">Reference proteome</keyword>
<evidence type="ECO:0000256" key="4">
    <source>
        <dbReference type="ARBA" id="ARBA00022679"/>
    </source>
</evidence>
<proteinExistence type="predicted"/>
<evidence type="ECO:0000256" key="3">
    <source>
        <dbReference type="ARBA" id="ARBA00022553"/>
    </source>
</evidence>
<comment type="catalytic activity">
    <reaction evidence="1">
        <text>ATP + protein L-histidine = ADP + protein N-phospho-L-histidine.</text>
        <dbReference type="EC" id="2.7.13.3"/>
    </reaction>
</comment>
<reference evidence="10" key="2">
    <citation type="submission" date="2023-01" db="EMBL/GenBank/DDBJ databases">
        <authorList>
            <person name="Sun Q."/>
            <person name="Evtushenko L."/>
        </authorList>
    </citation>
    <scope>NUCLEOTIDE SEQUENCE</scope>
    <source>
        <strain evidence="10">VKM B-1513</strain>
    </source>
</reference>
<sequence length="578" mass="62296">MPVGRLSGSSRSNGGREQGRGLRLQLLAILTLSLSPLLVLSVAQGVIEFREESARQRDSLHSALVEASADLAGELDRVSGVVTALANYPDIGSLSGRRCVDTLAAVRAAQPIYSNIKLIDRDGVIVCAAVETVDSNSVQLAGLDWFVRLREGEEEVFSDVYLDWWTVQRPVMTVARRLVADGEFAGAVAVDIDTRPARSLLQMQALPPEASLALSDADGNLAYIPDGPREERISRLPDGVLARVRETGEPVMLENVSGLAGRALLVAPLAGRDIQLVLIAPSLILGSWAGFDIVGTVLVPSLMWLLALLCVSLAVDFFVLRWLSYLGRMARLYGSGRLGLQPVRASRAPAEIRTLAETMASMANDLEARTAELENEAEQRGALLREIHHRVKNNLQVTMSFLNIQARRTSDAEARRVLSEAGGRINALALVHRTLYENDDLRVVEMAPFLEQLLYHLRQASTVYGCDVDTRVEADNVELDPDIAIPAALFITEAVTNAYKHAFEPGMSEPGLVTVSLERISEGEATVSVSDNGKGYAEGAGKGMGSSLMEALAQRLGGELARSVSPEGGACVTIRFPA</sequence>
<evidence type="ECO:0000256" key="1">
    <source>
        <dbReference type="ARBA" id="ARBA00000085"/>
    </source>
</evidence>
<dbReference type="Pfam" id="PF02518">
    <property type="entry name" value="HATPase_c"/>
    <property type="match status" value="1"/>
</dbReference>
<evidence type="ECO:0000313" key="10">
    <source>
        <dbReference type="EMBL" id="GLK52542.1"/>
    </source>
</evidence>
<evidence type="ECO:0000256" key="8">
    <source>
        <dbReference type="SAM" id="Phobius"/>
    </source>
</evidence>
<feature type="transmembrane region" description="Helical" evidence="8">
    <location>
        <begin position="303"/>
        <end position="323"/>
    </location>
</feature>
<keyword evidence="8" id="KW-1133">Transmembrane helix</keyword>
<keyword evidence="8" id="KW-0812">Transmembrane</keyword>
<dbReference type="GO" id="GO:0004673">
    <property type="term" value="F:protein histidine kinase activity"/>
    <property type="evidence" value="ECO:0007669"/>
    <property type="project" value="UniProtKB-EC"/>
</dbReference>
<dbReference type="Gene3D" id="3.30.450.20">
    <property type="entry name" value="PAS domain"/>
    <property type="match status" value="2"/>
</dbReference>
<dbReference type="InterPro" id="IPR011495">
    <property type="entry name" value="Sig_transdc_His_kin_sub2_dim/P"/>
</dbReference>
<keyword evidence="6 10" id="KW-0418">Kinase</keyword>
<dbReference type="PANTHER" id="PTHR41523:SF8">
    <property type="entry name" value="ETHYLENE RESPONSE SENSOR PROTEIN"/>
    <property type="match status" value="1"/>
</dbReference>
<dbReference type="GO" id="GO:0005524">
    <property type="term" value="F:ATP binding"/>
    <property type="evidence" value="ECO:0007669"/>
    <property type="project" value="UniProtKB-KW"/>
</dbReference>
<dbReference type="RefSeq" id="WP_271186909.1">
    <property type="nucleotide sequence ID" value="NZ_BSFE01000005.1"/>
</dbReference>
<dbReference type="SUPFAM" id="SSF55874">
    <property type="entry name" value="ATPase domain of HSP90 chaperone/DNA topoisomerase II/histidine kinase"/>
    <property type="match status" value="1"/>
</dbReference>
<keyword evidence="4" id="KW-0808">Transferase</keyword>
<dbReference type="Pfam" id="PF07568">
    <property type="entry name" value="HisKA_2"/>
    <property type="match status" value="1"/>
</dbReference>